<dbReference type="EMBL" id="CP093349">
    <property type="protein sequence ID" value="WOH09903.1"/>
    <property type="molecule type" value="Genomic_DNA"/>
</dbReference>
<dbReference type="Pfam" id="PF14214">
    <property type="entry name" value="Helitron_like_N"/>
    <property type="match status" value="1"/>
</dbReference>
<evidence type="ECO:0000313" key="2">
    <source>
        <dbReference type="EMBL" id="WOH09903.1"/>
    </source>
</evidence>
<keyword evidence="3" id="KW-1185">Reference proteome</keyword>
<sequence length="324" mass="37357">MFAFCSFGGKVDESVNNGRGPYVFRVTGQVCHNIGSLVPPDRQTPKFAQLYMYDGYEANEHRINYAGRKEGVDRLIVTALDSMLARNNALVGIFRQIRQRFADMEVLPVRLKLFERRTTDGRFNNTQSEDDYEIENIHAVNEFEFAGLAVDNDFANKRDMVIHSKALGLQHISELHPCYMSLQYPLLFPFGEDGYRTGIKHRDVRSSDNRRNNTVSMREYYAFRTHFRVAEGHALILGGRLYLQFLVDAWCSVERSRLLWVQRNQSLIRSDLYNNVVDSFMRGDTIAADVGKRVVLPSSFTGGYRYMQQNFSGFTGHLQRIWSS</sequence>
<protein>
    <recommendedName>
        <fullName evidence="1">Helitron helicase-like domain-containing protein</fullName>
    </recommendedName>
</protein>
<accession>A0AAF0XKU3</accession>
<dbReference type="Proteomes" id="UP000077755">
    <property type="component" value="Chromosome 7"/>
</dbReference>
<reference evidence="2" key="2">
    <citation type="submission" date="2022-03" db="EMBL/GenBank/DDBJ databases">
        <title>Draft title - Genomic analysis of global carrot germplasm unveils the trajectory of domestication and the origin of high carotenoid orange carrot.</title>
        <authorList>
            <person name="Iorizzo M."/>
            <person name="Ellison S."/>
            <person name="Senalik D."/>
            <person name="Macko-Podgorni A."/>
            <person name="Grzebelus D."/>
            <person name="Bostan H."/>
            <person name="Rolling W."/>
            <person name="Curaba J."/>
            <person name="Simon P."/>
        </authorList>
    </citation>
    <scope>NUCLEOTIDE SEQUENCE</scope>
    <source>
        <tissue evidence="2">Leaf</tissue>
    </source>
</reference>
<reference evidence="2" key="1">
    <citation type="journal article" date="2016" name="Nat. Genet.">
        <title>A high-quality carrot genome assembly provides new insights into carotenoid accumulation and asterid genome evolution.</title>
        <authorList>
            <person name="Iorizzo M."/>
            <person name="Ellison S."/>
            <person name="Senalik D."/>
            <person name="Zeng P."/>
            <person name="Satapoomin P."/>
            <person name="Huang J."/>
            <person name="Bowman M."/>
            <person name="Iovene M."/>
            <person name="Sanseverino W."/>
            <person name="Cavagnaro P."/>
            <person name="Yildiz M."/>
            <person name="Macko-Podgorni A."/>
            <person name="Moranska E."/>
            <person name="Grzebelus E."/>
            <person name="Grzebelus D."/>
            <person name="Ashrafi H."/>
            <person name="Zheng Z."/>
            <person name="Cheng S."/>
            <person name="Spooner D."/>
            <person name="Van Deynze A."/>
            <person name="Simon P."/>
        </authorList>
    </citation>
    <scope>NUCLEOTIDE SEQUENCE</scope>
    <source>
        <tissue evidence="2">Leaf</tissue>
    </source>
</reference>
<dbReference type="InterPro" id="IPR025476">
    <property type="entry name" value="Helitron_helicase-like"/>
</dbReference>
<organism evidence="2 3">
    <name type="scientific">Daucus carota subsp. sativus</name>
    <name type="common">Carrot</name>
    <dbReference type="NCBI Taxonomy" id="79200"/>
    <lineage>
        <taxon>Eukaryota</taxon>
        <taxon>Viridiplantae</taxon>
        <taxon>Streptophyta</taxon>
        <taxon>Embryophyta</taxon>
        <taxon>Tracheophyta</taxon>
        <taxon>Spermatophyta</taxon>
        <taxon>Magnoliopsida</taxon>
        <taxon>eudicotyledons</taxon>
        <taxon>Gunneridae</taxon>
        <taxon>Pentapetalae</taxon>
        <taxon>asterids</taxon>
        <taxon>campanulids</taxon>
        <taxon>Apiales</taxon>
        <taxon>Apiaceae</taxon>
        <taxon>Apioideae</taxon>
        <taxon>Scandiceae</taxon>
        <taxon>Daucinae</taxon>
        <taxon>Daucus</taxon>
        <taxon>Daucus sect. Daucus</taxon>
    </lineage>
</organism>
<gene>
    <name evidence="2" type="ORF">DCAR_0729363</name>
</gene>
<proteinExistence type="predicted"/>
<dbReference type="AlphaFoldDB" id="A0AAF0XKU3"/>
<feature type="domain" description="Helitron helicase-like" evidence="1">
    <location>
        <begin position="220"/>
        <end position="316"/>
    </location>
</feature>
<evidence type="ECO:0000259" key="1">
    <source>
        <dbReference type="Pfam" id="PF14214"/>
    </source>
</evidence>
<evidence type="ECO:0000313" key="3">
    <source>
        <dbReference type="Proteomes" id="UP000077755"/>
    </source>
</evidence>
<dbReference type="PANTHER" id="PTHR45786:SF74">
    <property type="entry name" value="ATP-DEPENDENT DNA HELICASE"/>
    <property type="match status" value="1"/>
</dbReference>
<dbReference type="PANTHER" id="PTHR45786">
    <property type="entry name" value="DNA BINDING PROTEIN-LIKE"/>
    <property type="match status" value="1"/>
</dbReference>
<name>A0AAF0XKU3_DAUCS</name>